<feature type="region of interest" description="Disordered" evidence="1">
    <location>
        <begin position="23"/>
        <end position="51"/>
    </location>
</feature>
<sequence length="254" mass="28739">MQIAGLMDESVSDQPTLKRFSRYNQSMRSRPSSHVCDVEPGSSQQQQPHTCSKINSRLKTGFFSGNWTLRSKKEQKMRPSVHDITAVKFEKSSSNLAAAESPLISTNSIRSNFLLPLQQHFQDQCCHVNNSAPSNYVPSDNLTSLHDHRILPTSLHHRNFTSDKCCADSERESGSTVQTRIAPTQFKHSPKTFTRLSARDSSVAAGQLERIVPIELITSNGQNQFILYAYIYSLPQLFEVPKFLKSYDIYMKHS</sequence>
<dbReference type="OMA" id="KCCADSE"/>
<feature type="compositionally biased region" description="Polar residues" evidence="1">
    <location>
        <begin position="23"/>
        <end position="32"/>
    </location>
</feature>
<accession>A0A8R1Y4X4</accession>
<dbReference type="AlphaFoldDB" id="A0A8R1Y4X4"/>
<dbReference type="Proteomes" id="UP000024404">
    <property type="component" value="Unassembled WGS sequence"/>
</dbReference>
<feature type="compositionally biased region" description="Polar residues" evidence="1">
    <location>
        <begin position="41"/>
        <end position="51"/>
    </location>
</feature>
<proteinExistence type="predicted"/>
<evidence type="ECO:0000313" key="3">
    <source>
        <dbReference type="Proteomes" id="UP000024404"/>
    </source>
</evidence>
<dbReference type="EMBL" id="CMVM020000250">
    <property type="status" value="NOT_ANNOTATED_CDS"/>
    <property type="molecule type" value="Genomic_DNA"/>
</dbReference>
<name>A0A8R1Y4X4_ONCVO</name>
<organism evidence="2 3">
    <name type="scientific">Onchocerca volvulus</name>
    <dbReference type="NCBI Taxonomy" id="6282"/>
    <lineage>
        <taxon>Eukaryota</taxon>
        <taxon>Metazoa</taxon>
        <taxon>Ecdysozoa</taxon>
        <taxon>Nematoda</taxon>
        <taxon>Chromadorea</taxon>
        <taxon>Rhabditida</taxon>
        <taxon>Spirurina</taxon>
        <taxon>Spiruromorpha</taxon>
        <taxon>Filarioidea</taxon>
        <taxon>Onchocercidae</taxon>
        <taxon>Onchocerca</taxon>
    </lineage>
</organism>
<evidence type="ECO:0000256" key="1">
    <source>
        <dbReference type="SAM" id="MobiDB-lite"/>
    </source>
</evidence>
<reference evidence="2" key="2">
    <citation type="submission" date="2022-06" db="UniProtKB">
        <authorList>
            <consortium name="EnsemblMetazoa"/>
        </authorList>
    </citation>
    <scope>IDENTIFICATION</scope>
</reference>
<protein>
    <submittedName>
        <fullName evidence="2">Uncharacterized protein</fullName>
    </submittedName>
</protein>
<evidence type="ECO:0000313" key="2">
    <source>
        <dbReference type="EnsemblMetazoa" id="OVOC8750.1"/>
    </source>
</evidence>
<keyword evidence="3" id="KW-1185">Reference proteome</keyword>
<reference evidence="3" key="1">
    <citation type="submission" date="2013-10" db="EMBL/GenBank/DDBJ databases">
        <title>Genome sequencing of Onchocerca volvulus.</title>
        <authorList>
            <person name="Cotton J."/>
            <person name="Tsai J."/>
            <person name="Stanley E."/>
            <person name="Tracey A."/>
            <person name="Holroyd N."/>
            <person name="Lustigman S."/>
            <person name="Berriman M."/>
        </authorList>
    </citation>
    <scope>NUCLEOTIDE SEQUENCE</scope>
</reference>
<dbReference type="EnsemblMetazoa" id="OVOC8750.1">
    <property type="protein sequence ID" value="OVOC8750.1"/>
    <property type="gene ID" value="WBGene00245559"/>
</dbReference>